<keyword evidence="1" id="KW-1133">Transmembrane helix</keyword>
<keyword evidence="1" id="KW-0472">Membrane</keyword>
<reference evidence="2" key="1">
    <citation type="submission" date="2022-06" db="EMBL/GenBank/DDBJ databases">
        <title>Genome sequencing of Brevibacillus sp. BB3-R1.</title>
        <authorList>
            <person name="Heo J."/>
            <person name="Lee D."/>
            <person name="Won M."/>
            <person name="Han B.-H."/>
            <person name="Hong S.-B."/>
            <person name="Kwon S.-W."/>
        </authorList>
    </citation>
    <scope>NUCLEOTIDE SEQUENCE</scope>
    <source>
        <strain evidence="2">BB3-R1</strain>
    </source>
</reference>
<dbReference type="EMBL" id="CP098755">
    <property type="protein sequence ID" value="USG63401.1"/>
    <property type="molecule type" value="Genomic_DNA"/>
</dbReference>
<proteinExistence type="predicted"/>
<protein>
    <submittedName>
        <fullName evidence="2">Uncharacterized protein</fullName>
    </submittedName>
</protein>
<keyword evidence="1" id="KW-0812">Transmembrane</keyword>
<evidence type="ECO:0000256" key="1">
    <source>
        <dbReference type="SAM" id="Phobius"/>
    </source>
</evidence>
<evidence type="ECO:0000313" key="2">
    <source>
        <dbReference type="EMBL" id="USG63401.1"/>
    </source>
</evidence>
<keyword evidence="3" id="KW-1185">Reference proteome</keyword>
<accession>A0ABY4WFG6</accession>
<organism evidence="2 3">
    <name type="scientific">Brevibacillus ruminantium</name>
    <dbReference type="NCBI Taxonomy" id="2950604"/>
    <lineage>
        <taxon>Bacteria</taxon>
        <taxon>Bacillati</taxon>
        <taxon>Bacillota</taxon>
        <taxon>Bacilli</taxon>
        <taxon>Bacillales</taxon>
        <taxon>Paenibacillaceae</taxon>
        <taxon>Brevibacillus</taxon>
    </lineage>
</organism>
<sequence>MMIIIWASAYILRKGNSFKMIIILSLCKVNPISHVFSIFLLFCIDHTYLVLYNSLDNDYHYYKFAKELGLMSLIFPILTFVLIAIGAFCIFISMDNDRLIRQTFVRENENKAYPRERKGLPNPSA</sequence>
<gene>
    <name evidence="2" type="ORF">NDK47_14560</name>
</gene>
<dbReference type="Proteomes" id="UP001056500">
    <property type="component" value="Chromosome"/>
</dbReference>
<name>A0ABY4WFG6_9BACL</name>
<feature type="transmembrane region" description="Helical" evidence="1">
    <location>
        <begin position="21"/>
        <end position="48"/>
    </location>
</feature>
<dbReference type="RefSeq" id="WP_251870483.1">
    <property type="nucleotide sequence ID" value="NZ_CP098755.1"/>
</dbReference>
<evidence type="ECO:0000313" key="3">
    <source>
        <dbReference type="Proteomes" id="UP001056500"/>
    </source>
</evidence>
<feature type="transmembrane region" description="Helical" evidence="1">
    <location>
        <begin position="68"/>
        <end position="92"/>
    </location>
</feature>